<sequence length="568" mass="64498">MEFAELIITPKLDGVILHSPFHDPVDATLCITGHHLILSSRKDDVQEIWLLHQSIDLVEKKINGTNSNNPNGGSIILKCKDLRIIQLDIGNTEDLYNVYLSLERLSNLENPSLLYPFFYRPMYTILEDGYTLFKPEIEFAKLLASEEWRISNVNKDYSICPSYGAALVVPKSIDDDTIIASASFREGGRFPILSYRHDNGAVLLRSSQPLLNNSNRRSRSDEKILNSILGPNTKGYIIDTRSTSYANQCKAKGGGTEPDGNYTQWRRIHKGLDKISSCNGAVLESFTKLVDACNDTSCSADKWISRLESSNWLTYVQNSLNAACLVAQCLDQEGVSVLVHGTNGLDSTILVTSVAQVILNPDCRTVRGLQALIEREWLQAGYPFQLRHARSCYSNIKSKQNQPTFLLFLDCIQQLHHQFPCSFEFTANMLVQLFEHSYFSQFGTFLGNCEADREKIKISKTTTSLWSYLNRPDILTSLLNPMYEPNKTAIWPSVASVSFVLWNDLYLRWVIDQTYHKKTLNTIQNLIQNDKNLRTTVTKLRKQLVDLQKEWDSLNLRDETIENDIESG</sequence>
<dbReference type="InterPro" id="IPR010569">
    <property type="entry name" value="Myotubularin-like_Pase_dom"/>
</dbReference>
<keyword evidence="2" id="KW-0175">Coiled coil</keyword>
<comment type="similarity">
    <text evidence="1">Belongs to the protein-tyrosine phosphatase family. Non-receptor class myotubularin subfamily.</text>
</comment>
<accession>A0A8K0C4M7</accession>
<dbReference type="SUPFAM" id="SSF50729">
    <property type="entry name" value="PH domain-like"/>
    <property type="match status" value="1"/>
</dbReference>
<dbReference type="InterPro" id="IPR030564">
    <property type="entry name" value="Myotubularin"/>
</dbReference>
<evidence type="ECO:0000313" key="5">
    <source>
        <dbReference type="Proteomes" id="UP000801492"/>
    </source>
</evidence>
<evidence type="ECO:0000313" key="4">
    <source>
        <dbReference type="EMBL" id="KAF2878794.1"/>
    </source>
</evidence>
<dbReference type="Pfam" id="PF06602">
    <property type="entry name" value="Myotub-related"/>
    <property type="match status" value="1"/>
</dbReference>
<dbReference type="Gene3D" id="2.30.29.30">
    <property type="entry name" value="Pleckstrin-homology domain (PH domain)/Phosphotyrosine-binding domain (PTB)"/>
    <property type="match status" value="1"/>
</dbReference>
<proteinExistence type="inferred from homology"/>
<protein>
    <recommendedName>
        <fullName evidence="3">Myotubularin phosphatase domain-containing protein</fullName>
    </recommendedName>
</protein>
<dbReference type="GO" id="GO:0010507">
    <property type="term" value="P:negative regulation of autophagy"/>
    <property type="evidence" value="ECO:0007669"/>
    <property type="project" value="TreeGrafter"/>
</dbReference>
<dbReference type="CDD" id="cd13211">
    <property type="entry name" value="PH-GRAM_MTMR9"/>
    <property type="match status" value="1"/>
</dbReference>
<dbReference type="Proteomes" id="UP000801492">
    <property type="component" value="Unassembled WGS sequence"/>
</dbReference>
<dbReference type="OrthoDB" id="271628at2759"/>
<dbReference type="GO" id="GO:0019903">
    <property type="term" value="F:protein phosphatase binding"/>
    <property type="evidence" value="ECO:0007669"/>
    <property type="project" value="TreeGrafter"/>
</dbReference>
<comment type="caution">
    <text evidence="4">The sequence shown here is derived from an EMBL/GenBank/DDBJ whole genome shotgun (WGS) entry which is preliminary data.</text>
</comment>
<evidence type="ECO:0000256" key="1">
    <source>
        <dbReference type="ARBA" id="ARBA00007471"/>
    </source>
</evidence>
<dbReference type="InterPro" id="IPR029021">
    <property type="entry name" value="Prot-tyrosine_phosphatase-like"/>
</dbReference>
<dbReference type="CDD" id="cd14536">
    <property type="entry name" value="PTP-MTMR9"/>
    <property type="match status" value="1"/>
</dbReference>
<feature type="domain" description="Myotubularin phosphatase" evidence="3">
    <location>
        <begin position="129"/>
        <end position="506"/>
    </location>
</feature>
<organism evidence="4 5">
    <name type="scientific">Ignelater luminosus</name>
    <name type="common">Cucubano</name>
    <name type="synonym">Pyrophorus luminosus</name>
    <dbReference type="NCBI Taxonomy" id="2038154"/>
    <lineage>
        <taxon>Eukaryota</taxon>
        <taxon>Metazoa</taxon>
        <taxon>Ecdysozoa</taxon>
        <taxon>Arthropoda</taxon>
        <taxon>Hexapoda</taxon>
        <taxon>Insecta</taxon>
        <taxon>Pterygota</taxon>
        <taxon>Neoptera</taxon>
        <taxon>Endopterygota</taxon>
        <taxon>Coleoptera</taxon>
        <taxon>Polyphaga</taxon>
        <taxon>Elateriformia</taxon>
        <taxon>Elateroidea</taxon>
        <taxon>Elateridae</taxon>
        <taxon>Agrypninae</taxon>
        <taxon>Pyrophorini</taxon>
        <taxon>Ignelater</taxon>
    </lineage>
</organism>
<reference evidence="4" key="1">
    <citation type="submission" date="2019-08" db="EMBL/GenBank/DDBJ databases">
        <title>The genome of the North American firefly Photinus pyralis.</title>
        <authorList>
            <consortium name="Photinus pyralis genome working group"/>
            <person name="Fallon T.R."/>
            <person name="Sander Lower S.E."/>
            <person name="Weng J.-K."/>
        </authorList>
    </citation>
    <scope>NUCLEOTIDE SEQUENCE</scope>
    <source>
        <strain evidence="4">TRF0915ILg1</strain>
        <tissue evidence="4">Whole body</tissue>
    </source>
</reference>
<gene>
    <name evidence="4" type="ORF">ILUMI_27371</name>
</gene>
<dbReference type="PANTHER" id="PTHR10807">
    <property type="entry name" value="MYOTUBULARIN-RELATED"/>
    <property type="match status" value="1"/>
</dbReference>
<evidence type="ECO:0000259" key="3">
    <source>
        <dbReference type="PROSITE" id="PS51339"/>
    </source>
</evidence>
<name>A0A8K0C4M7_IGNLU</name>
<evidence type="ECO:0000256" key="2">
    <source>
        <dbReference type="SAM" id="Coils"/>
    </source>
</evidence>
<dbReference type="EMBL" id="VTPC01091286">
    <property type="protein sequence ID" value="KAF2878794.1"/>
    <property type="molecule type" value="Genomic_DNA"/>
</dbReference>
<dbReference type="Pfam" id="PF21098">
    <property type="entry name" value="PH-GRAM_MTMR6-like"/>
    <property type="match status" value="1"/>
</dbReference>
<dbReference type="GO" id="GO:0046856">
    <property type="term" value="P:phosphatidylinositol dephosphorylation"/>
    <property type="evidence" value="ECO:0007669"/>
    <property type="project" value="TreeGrafter"/>
</dbReference>
<dbReference type="GO" id="GO:0005737">
    <property type="term" value="C:cytoplasm"/>
    <property type="evidence" value="ECO:0007669"/>
    <property type="project" value="TreeGrafter"/>
</dbReference>
<dbReference type="PROSITE" id="PS51339">
    <property type="entry name" value="PPASE_MYOTUBULARIN"/>
    <property type="match status" value="1"/>
</dbReference>
<dbReference type="PANTHER" id="PTHR10807:SF73">
    <property type="entry name" value="LD06050P"/>
    <property type="match status" value="1"/>
</dbReference>
<dbReference type="SUPFAM" id="SSF52799">
    <property type="entry name" value="(Phosphotyrosine protein) phosphatases II"/>
    <property type="match status" value="1"/>
</dbReference>
<keyword evidence="5" id="KW-1185">Reference proteome</keyword>
<dbReference type="InterPro" id="IPR011993">
    <property type="entry name" value="PH-like_dom_sf"/>
</dbReference>
<feature type="coiled-coil region" evidence="2">
    <location>
        <begin position="523"/>
        <end position="557"/>
    </location>
</feature>
<dbReference type="AlphaFoldDB" id="A0A8K0C4M7"/>
<dbReference type="InterPro" id="IPR048994">
    <property type="entry name" value="PH-GRAM_MTMR6-9"/>
</dbReference>